<protein>
    <submittedName>
        <fullName evidence="1">Uncharacterized protein</fullName>
    </submittedName>
</protein>
<keyword evidence="2" id="KW-1185">Reference proteome</keyword>
<name>A0ACC2V1U4_9TREE</name>
<dbReference type="EMBL" id="JASBWS010000156">
    <property type="protein sequence ID" value="KAJ9093324.1"/>
    <property type="molecule type" value="Genomic_DNA"/>
</dbReference>
<accession>A0ACC2V1U4</accession>
<dbReference type="Proteomes" id="UP001230649">
    <property type="component" value="Unassembled WGS sequence"/>
</dbReference>
<reference evidence="1" key="1">
    <citation type="submission" date="2023-04" db="EMBL/GenBank/DDBJ databases">
        <title>Draft Genome sequencing of Naganishia species isolated from polar environments using Oxford Nanopore Technology.</title>
        <authorList>
            <person name="Leo P."/>
            <person name="Venkateswaran K."/>
        </authorList>
    </citation>
    <scope>NUCLEOTIDE SEQUENCE</scope>
    <source>
        <strain evidence="1">MNA-CCFEE 5262</strain>
    </source>
</reference>
<organism evidence="1 2">
    <name type="scientific">Naganishia adeliensis</name>
    <dbReference type="NCBI Taxonomy" id="92952"/>
    <lineage>
        <taxon>Eukaryota</taxon>
        <taxon>Fungi</taxon>
        <taxon>Dikarya</taxon>
        <taxon>Basidiomycota</taxon>
        <taxon>Agaricomycotina</taxon>
        <taxon>Tremellomycetes</taxon>
        <taxon>Filobasidiales</taxon>
        <taxon>Filobasidiaceae</taxon>
        <taxon>Naganishia</taxon>
    </lineage>
</organism>
<gene>
    <name evidence="1" type="ORF">QFC20_007147</name>
</gene>
<proteinExistence type="predicted"/>
<evidence type="ECO:0000313" key="1">
    <source>
        <dbReference type="EMBL" id="KAJ9093324.1"/>
    </source>
</evidence>
<evidence type="ECO:0000313" key="2">
    <source>
        <dbReference type="Proteomes" id="UP001230649"/>
    </source>
</evidence>
<comment type="caution">
    <text evidence="1">The sequence shown here is derived from an EMBL/GenBank/DDBJ whole genome shotgun (WGS) entry which is preliminary data.</text>
</comment>
<sequence length="691" mass="74426">MDIDTQDELLVEYDDGDAPMREEEGDAEMLEGGADDNDDTPMVEDEVIVITDEVIVEETEIDMQPADEDDVDTPMREDEPSTTTMAEPTISEEPATTTITETEPAWPPQPTDVPPVPSLLPSALSVPQETRHEEGKIHDGDIPQPTETASVVAQLADEPSGELTQKLGRGEDGKTPAGEDDATSQVVEPALSVRGSEFGTNVGPGTTAPPSAAPSITDNTDQQQRQQEGGETSKEQEANWPPAPTEVPAVPSLLPSALAVPEPVAGEGVTRAGGEGRGSVVADDGSVVVGGEKPLEERKSLQKGKELQESKDAVVPVIVKESTIDPDLVPIVLVINATQHRTLFSPLPEGIKYLVSDANGEEQDLTDSVGEPLLSGMAVDVFRAPLSEVFQGLRDALVERDPDFSVKRGKELVLDVPELELSVGEDNKHAGEITLHEIVQLYRDCNAALPMVIHVLHDSPRFFEKYKMIRAMVDAQRGTHDVEDEYDEHEDELVEEGEVDEGETVYVDAQEDDLGVDDYEFAEDEEMYDDGPMVQIEEDELAPETDAASIGDQDALHVEPAVAPNRGATDDIVEYEEDEIVILDTPGVVAGDTIDLTDELDTADGDDQFGVEATIRAAEQQSAGNGEQRTASAVDGAEERTTPGKRLREVDDEQQQGGEERQVKRKLSVAPGDHVPGPGDEDVANEPGEVV</sequence>